<dbReference type="SUPFAM" id="SSF53383">
    <property type="entry name" value="PLP-dependent transferases"/>
    <property type="match status" value="1"/>
</dbReference>
<comment type="similarity">
    <text evidence="2 6">Belongs to the trans-sulfuration enzymes family.</text>
</comment>
<dbReference type="GO" id="GO:0005737">
    <property type="term" value="C:cytoplasm"/>
    <property type="evidence" value="ECO:0007669"/>
    <property type="project" value="TreeGrafter"/>
</dbReference>
<dbReference type="InterPro" id="IPR006235">
    <property type="entry name" value="OAc-hSer/O-AcSer_sulfhydrylase"/>
</dbReference>
<organism evidence="7 8">
    <name type="scientific">Teretinema zuelzerae</name>
    <dbReference type="NCBI Taxonomy" id="156"/>
    <lineage>
        <taxon>Bacteria</taxon>
        <taxon>Pseudomonadati</taxon>
        <taxon>Spirochaetota</taxon>
        <taxon>Spirochaetia</taxon>
        <taxon>Spirochaetales</taxon>
        <taxon>Treponemataceae</taxon>
        <taxon>Teretinema</taxon>
    </lineage>
</organism>
<proteinExistence type="inferred from homology"/>
<dbReference type="InterPro" id="IPR015424">
    <property type="entry name" value="PyrdxlP-dep_Trfase"/>
</dbReference>
<feature type="modified residue" description="N6-(pyridoxal phosphate)lysine" evidence="5">
    <location>
        <position position="208"/>
    </location>
</feature>
<dbReference type="InterPro" id="IPR015421">
    <property type="entry name" value="PyrdxlP-dep_Trfase_major"/>
</dbReference>
<dbReference type="InterPro" id="IPR015422">
    <property type="entry name" value="PyrdxlP-dep_Trfase_small"/>
</dbReference>
<evidence type="ECO:0000256" key="2">
    <source>
        <dbReference type="ARBA" id="ARBA00009077"/>
    </source>
</evidence>
<dbReference type="GO" id="GO:0019346">
    <property type="term" value="P:transsulfuration"/>
    <property type="evidence" value="ECO:0007669"/>
    <property type="project" value="InterPro"/>
</dbReference>
<dbReference type="NCBIfam" id="TIGR01326">
    <property type="entry name" value="OAH_OAS_sulfhy"/>
    <property type="match status" value="1"/>
</dbReference>
<sequence>MAKQLHVETLAVHGGQTPDPATNSRAVPVYRTTAYNFNSAEHGANLFALKELGFIYSRLGDPTSQVLENRMALLEGGVAAVVTSSGTAAIHYTALTLARAGDEIVSARNIYGGTFTQFTVLLKDQGINVKLVDALDPENVRKAITPKTRFVFVETIGNPTLDVVDIKAIAKVAHEARIPLVVDSTFTPPVNYRPIEDGADIVIHSLSKWIGGHGTGIGGVVIDSGKFDWRKGNVPLLTEPDPAYHGLRWAYDLPEPLAPAAFAFRFRTDPLRNLGACLSPDNSWIFLQGTESLPVRMARHNENALKVAERLKKHEKVAWVRYPGLSDDPARPTAERQFKNGFGGVVVFGIKSDAAGSGREKGQRFIDSLELFSNLANVGDAKSLAIHPASTTHSQLSDAEQLESGLPPDLVRLSIGIEHIDDIIADLEQALSKA</sequence>
<dbReference type="Proteomes" id="UP001198163">
    <property type="component" value="Unassembled WGS sequence"/>
</dbReference>
<evidence type="ECO:0000256" key="5">
    <source>
        <dbReference type="PIRSR" id="PIRSR001434-2"/>
    </source>
</evidence>
<dbReference type="AlphaFoldDB" id="A0AAE3EJE0"/>
<accession>A0AAE3EJE0</accession>
<dbReference type="FunFam" id="3.40.640.10:FF:000035">
    <property type="entry name" value="O-succinylhomoserine sulfhydrylase"/>
    <property type="match status" value="1"/>
</dbReference>
<dbReference type="GO" id="GO:0071269">
    <property type="term" value="P:L-homocysteine biosynthetic process"/>
    <property type="evidence" value="ECO:0007669"/>
    <property type="project" value="TreeGrafter"/>
</dbReference>
<dbReference type="PANTHER" id="PTHR43797">
    <property type="entry name" value="HOMOCYSTEINE/CYSTEINE SYNTHASE"/>
    <property type="match status" value="1"/>
</dbReference>
<comment type="cofactor">
    <cofactor evidence="1 6">
        <name>pyridoxal 5'-phosphate</name>
        <dbReference type="ChEBI" id="CHEBI:597326"/>
    </cofactor>
</comment>
<dbReference type="GO" id="GO:0004124">
    <property type="term" value="F:cysteine synthase activity"/>
    <property type="evidence" value="ECO:0007669"/>
    <property type="project" value="TreeGrafter"/>
</dbReference>
<dbReference type="Gene3D" id="3.90.1150.10">
    <property type="entry name" value="Aspartate Aminotransferase, domain 1"/>
    <property type="match status" value="1"/>
</dbReference>
<dbReference type="CDD" id="cd00614">
    <property type="entry name" value="CGS_like"/>
    <property type="match status" value="1"/>
</dbReference>
<reference evidence="7" key="1">
    <citation type="submission" date="2021-08" db="EMBL/GenBank/DDBJ databases">
        <title>Comparative analyses of Brucepasteria parasyntrophica and Teretinema zuelzerae.</title>
        <authorList>
            <person name="Song Y."/>
            <person name="Brune A."/>
        </authorList>
    </citation>
    <scope>NUCLEOTIDE SEQUENCE</scope>
    <source>
        <strain evidence="7">DSM 1903</strain>
    </source>
</reference>
<dbReference type="GO" id="GO:0030170">
    <property type="term" value="F:pyridoxal phosphate binding"/>
    <property type="evidence" value="ECO:0007669"/>
    <property type="project" value="InterPro"/>
</dbReference>
<evidence type="ECO:0000256" key="1">
    <source>
        <dbReference type="ARBA" id="ARBA00001933"/>
    </source>
</evidence>
<dbReference type="GO" id="GO:0003961">
    <property type="term" value="F:O-acetylhomoserine aminocarboxypropyltransferase activity"/>
    <property type="evidence" value="ECO:0007669"/>
    <property type="project" value="TreeGrafter"/>
</dbReference>
<keyword evidence="4 5" id="KW-0663">Pyridoxal phosphate</keyword>
<gene>
    <name evidence="7" type="ORF">K7J14_12595</name>
</gene>
<keyword evidence="3" id="KW-0808">Transferase</keyword>
<name>A0AAE3EJE0_9SPIR</name>
<keyword evidence="8" id="KW-1185">Reference proteome</keyword>
<evidence type="ECO:0000256" key="3">
    <source>
        <dbReference type="ARBA" id="ARBA00022679"/>
    </source>
</evidence>
<evidence type="ECO:0000256" key="4">
    <source>
        <dbReference type="ARBA" id="ARBA00022898"/>
    </source>
</evidence>
<evidence type="ECO:0000256" key="6">
    <source>
        <dbReference type="RuleBase" id="RU362118"/>
    </source>
</evidence>
<dbReference type="PANTHER" id="PTHR43797:SF2">
    <property type="entry name" value="HOMOCYSTEINE_CYSTEINE SYNTHASE"/>
    <property type="match status" value="1"/>
</dbReference>
<dbReference type="RefSeq" id="WP_230756855.1">
    <property type="nucleotide sequence ID" value="NZ_JAINWA010000003.1"/>
</dbReference>
<dbReference type="EMBL" id="JAINWA010000003">
    <property type="protein sequence ID" value="MCD1655531.1"/>
    <property type="molecule type" value="Genomic_DNA"/>
</dbReference>
<evidence type="ECO:0000313" key="8">
    <source>
        <dbReference type="Proteomes" id="UP001198163"/>
    </source>
</evidence>
<dbReference type="Gene3D" id="3.40.640.10">
    <property type="entry name" value="Type I PLP-dependent aspartate aminotransferase-like (Major domain)"/>
    <property type="match status" value="1"/>
</dbReference>
<dbReference type="InterPro" id="IPR000277">
    <property type="entry name" value="Cys/Met-Metab_PyrdxlP-dep_enz"/>
</dbReference>
<dbReference type="Pfam" id="PF01053">
    <property type="entry name" value="Cys_Met_Meta_PP"/>
    <property type="match status" value="1"/>
</dbReference>
<dbReference type="GO" id="GO:0006535">
    <property type="term" value="P:cysteine biosynthetic process from serine"/>
    <property type="evidence" value="ECO:0007669"/>
    <property type="project" value="TreeGrafter"/>
</dbReference>
<comment type="caution">
    <text evidence="7">The sequence shown here is derived from an EMBL/GenBank/DDBJ whole genome shotgun (WGS) entry which is preliminary data.</text>
</comment>
<dbReference type="PIRSF" id="PIRSF001434">
    <property type="entry name" value="CGS"/>
    <property type="match status" value="1"/>
</dbReference>
<evidence type="ECO:0000313" key="7">
    <source>
        <dbReference type="EMBL" id="MCD1655531.1"/>
    </source>
</evidence>
<protein>
    <submittedName>
        <fullName evidence="7">O-acetylhomoserine aminocarboxypropyltransferase/cysteine synthase</fullName>
    </submittedName>
</protein>